<evidence type="ECO:0000313" key="2">
    <source>
        <dbReference type="Proteomes" id="UP001054857"/>
    </source>
</evidence>
<name>A0AAD3HP71_9CHLO</name>
<dbReference type="Proteomes" id="UP001054857">
    <property type="component" value="Unassembled WGS sequence"/>
</dbReference>
<accession>A0AAD3HP71</accession>
<gene>
    <name evidence="1" type="ORF">Agub_g9262</name>
</gene>
<protein>
    <submittedName>
        <fullName evidence="1">Uncharacterized protein</fullName>
    </submittedName>
</protein>
<dbReference type="EMBL" id="BMAR01000018">
    <property type="protein sequence ID" value="GFR47540.1"/>
    <property type="molecule type" value="Genomic_DNA"/>
</dbReference>
<comment type="caution">
    <text evidence="1">The sequence shown here is derived from an EMBL/GenBank/DDBJ whole genome shotgun (WGS) entry which is preliminary data.</text>
</comment>
<evidence type="ECO:0000313" key="1">
    <source>
        <dbReference type="EMBL" id="GFR47540.1"/>
    </source>
</evidence>
<sequence length="104" mass="11186">MFQTTSQSSSKTLCTMCLISTVHGYTGNAHPSHPKRENHRVPTRKGLWALLDIYQTTTTGGSPQDPSKWTSTTTAATLSCSASPSEPRPVSAATSAACSLRRCW</sequence>
<keyword evidence="2" id="KW-1185">Reference proteome</keyword>
<organism evidence="1 2">
    <name type="scientific">Astrephomene gubernaculifera</name>
    <dbReference type="NCBI Taxonomy" id="47775"/>
    <lineage>
        <taxon>Eukaryota</taxon>
        <taxon>Viridiplantae</taxon>
        <taxon>Chlorophyta</taxon>
        <taxon>core chlorophytes</taxon>
        <taxon>Chlorophyceae</taxon>
        <taxon>CS clade</taxon>
        <taxon>Chlamydomonadales</taxon>
        <taxon>Astrephomenaceae</taxon>
        <taxon>Astrephomene</taxon>
    </lineage>
</organism>
<proteinExistence type="predicted"/>
<dbReference type="AlphaFoldDB" id="A0AAD3HP71"/>
<reference evidence="1 2" key="1">
    <citation type="journal article" date="2021" name="Sci. Rep.">
        <title>Genome sequencing of the multicellular alga Astrephomene provides insights into convergent evolution of germ-soma differentiation.</title>
        <authorList>
            <person name="Yamashita S."/>
            <person name="Yamamoto K."/>
            <person name="Matsuzaki R."/>
            <person name="Suzuki S."/>
            <person name="Yamaguchi H."/>
            <person name="Hirooka S."/>
            <person name="Minakuchi Y."/>
            <person name="Miyagishima S."/>
            <person name="Kawachi M."/>
            <person name="Toyoda A."/>
            <person name="Nozaki H."/>
        </authorList>
    </citation>
    <scope>NUCLEOTIDE SEQUENCE [LARGE SCALE GENOMIC DNA]</scope>
    <source>
        <strain evidence="1 2">NIES-4017</strain>
    </source>
</reference>